<dbReference type="Proteomes" id="UP000790580">
    <property type="component" value="Unassembled WGS sequence"/>
</dbReference>
<name>A0ABS6JQR4_9BACI</name>
<evidence type="ECO:0000313" key="2">
    <source>
        <dbReference type="EMBL" id="MBU9720875.1"/>
    </source>
</evidence>
<dbReference type="Pfam" id="PF13075">
    <property type="entry name" value="DUF3939"/>
    <property type="match status" value="1"/>
</dbReference>
<feature type="compositionally biased region" description="Basic residues" evidence="1">
    <location>
        <begin position="1"/>
        <end position="10"/>
    </location>
</feature>
<accession>A0ABS6JQR4</accession>
<organism evidence="2 3">
    <name type="scientific">Evansella alkalicola</name>
    <dbReference type="NCBI Taxonomy" id="745819"/>
    <lineage>
        <taxon>Bacteria</taxon>
        <taxon>Bacillati</taxon>
        <taxon>Bacillota</taxon>
        <taxon>Bacilli</taxon>
        <taxon>Bacillales</taxon>
        <taxon>Bacillaceae</taxon>
        <taxon>Evansella</taxon>
    </lineage>
</organism>
<reference evidence="2 3" key="1">
    <citation type="submission" date="2021-06" db="EMBL/GenBank/DDBJ databases">
        <title>Bacillus sp. RD4P76, an endophyte from a halophyte.</title>
        <authorList>
            <person name="Sun J.-Q."/>
        </authorList>
    </citation>
    <scope>NUCLEOTIDE SEQUENCE [LARGE SCALE GENOMIC DNA]</scope>
    <source>
        <strain evidence="2 3">JCM 17098</strain>
    </source>
</reference>
<dbReference type="EMBL" id="JAHQCR010000022">
    <property type="protein sequence ID" value="MBU9720875.1"/>
    <property type="molecule type" value="Genomic_DNA"/>
</dbReference>
<comment type="caution">
    <text evidence="2">The sequence shown here is derived from an EMBL/GenBank/DDBJ whole genome shotgun (WGS) entry which is preliminary data.</text>
</comment>
<feature type="region of interest" description="Disordered" evidence="1">
    <location>
        <begin position="1"/>
        <end position="21"/>
    </location>
</feature>
<evidence type="ECO:0000256" key="1">
    <source>
        <dbReference type="SAM" id="MobiDB-lite"/>
    </source>
</evidence>
<dbReference type="InterPro" id="IPR025071">
    <property type="entry name" value="DUF3939"/>
</dbReference>
<protein>
    <submittedName>
        <fullName evidence="2">DUF3939 domain-containing protein</fullName>
    </submittedName>
</protein>
<feature type="compositionally biased region" description="Basic and acidic residues" evidence="1">
    <location>
        <begin position="11"/>
        <end position="21"/>
    </location>
</feature>
<sequence>MFNWGNRKKPKGDAKGKSSEKEKKIINASIDEVRQAVNAYASSMKKGISLRSVIQEDHKIDYDMIYSYLGGIPDKQFYMSRETFEIFEDPQYPKYIDLCQIACDQYYLEKNEEPVTPGDPYRKLNYLKLKDYLKEKPPFQLYLHPRDKMVTHRSPKE</sequence>
<dbReference type="RefSeq" id="WP_088074278.1">
    <property type="nucleotide sequence ID" value="NZ_JAHQCR010000022.1"/>
</dbReference>
<gene>
    <name evidence="2" type="ORF">KS407_05360</name>
</gene>
<proteinExistence type="predicted"/>
<evidence type="ECO:0000313" key="3">
    <source>
        <dbReference type="Proteomes" id="UP000790580"/>
    </source>
</evidence>
<keyword evidence="3" id="KW-1185">Reference proteome</keyword>